<dbReference type="AlphaFoldDB" id="E0XU75"/>
<reference evidence="1" key="1">
    <citation type="journal article" date="2011" name="Environ. Microbiol.">
        <title>Time-series analyses of Monterey Bay coastal microbial picoplankton using a 'genome proxy' microarray.</title>
        <authorList>
            <person name="Rich V.I."/>
            <person name="Pham V.D."/>
            <person name="Eppley J."/>
            <person name="Shi Y."/>
            <person name="DeLong E.F."/>
        </authorList>
    </citation>
    <scope>NUCLEOTIDE SEQUENCE</scope>
</reference>
<name>E0XU75_9CHLR</name>
<proteinExistence type="predicted"/>
<dbReference type="EMBL" id="GU474878">
    <property type="protein sequence ID" value="ADI17966.1"/>
    <property type="molecule type" value="Genomic_DNA"/>
</dbReference>
<accession>E0XU75</accession>
<organism evidence="1">
    <name type="scientific">uncultured Chloroflexi bacterium HF0200_09I09</name>
    <dbReference type="NCBI Taxonomy" id="710736"/>
    <lineage>
        <taxon>Bacteria</taxon>
        <taxon>Bacillati</taxon>
        <taxon>Chloroflexota</taxon>
        <taxon>environmental samples</taxon>
    </lineage>
</organism>
<protein>
    <submittedName>
        <fullName evidence="1">Uncharacterized protein</fullName>
    </submittedName>
</protein>
<sequence>MGPGAYRLPIPSKLRMPVHENTGVRQRGLSFVVERETAQTLG</sequence>
<evidence type="ECO:0000313" key="1">
    <source>
        <dbReference type="EMBL" id="ADI17966.1"/>
    </source>
</evidence>